<dbReference type="Proteomes" id="UP000308037">
    <property type="component" value="Unassembled WGS sequence"/>
</dbReference>
<accession>A0A4U5JB32</accession>
<reference evidence="2 3" key="1">
    <citation type="submission" date="2019-04" db="EMBL/GenBank/DDBJ databases">
        <title>Natronomonas sp. F20-122 a newhaloarchaeon isolated from a saline saltern of Isla Bacuta, Huelva, Spain.</title>
        <authorList>
            <person name="Duran-Viseras A."/>
            <person name="Sanchez-Porro C."/>
            <person name="Ventosa A."/>
        </authorList>
    </citation>
    <scope>NUCLEOTIDE SEQUENCE [LARGE SCALE GENOMIC DNA]</scope>
    <source>
        <strain evidence="2 3">F20-122</strain>
    </source>
</reference>
<organism evidence="2 3">
    <name type="scientific">Natronomonas salsuginis</name>
    <dbReference type="NCBI Taxonomy" id="2217661"/>
    <lineage>
        <taxon>Archaea</taxon>
        <taxon>Methanobacteriati</taxon>
        <taxon>Methanobacteriota</taxon>
        <taxon>Stenosarchaea group</taxon>
        <taxon>Halobacteria</taxon>
        <taxon>Halobacteriales</taxon>
        <taxon>Natronomonadaceae</taxon>
        <taxon>Natronomonas</taxon>
    </lineage>
</organism>
<evidence type="ECO:0000313" key="3">
    <source>
        <dbReference type="Proteomes" id="UP000308037"/>
    </source>
</evidence>
<dbReference type="EMBL" id="QKNX01000003">
    <property type="protein sequence ID" value="TKR25481.1"/>
    <property type="molecule type" value="Genomic_DNA"/>
</dbReference>
<dbReference type="RefSeq" id="WP_137276480.1">
    <property type="nucleotide sequence ID" value="NZ_QKNX01000003.1"/>
</dbReference>
<proteinExistence type="predicted"/>
<keyword evidence="3" id="KW-1185">Reference proteome</keyword>
<name>A0A4U5JB32_9EURY</name>
<dbReference type="SMART" id="SM00731">
    <property type="entry name" value="SprT"/>
    <property type="match status" value="1"/>
</dbReference>
<dbReference type="InterPro" id="IPR006640">
    <property type="entry name" value="SprT-like_domain"/>
</dbReference>
<feature type="domain" description="SprT-like" evidence="1">
    <location>
        <begin position="23"/>
        <end position="168"/>
    </location>
</feature>
<evidence type="ECO:0000259" key="1">
    <source>
        <dbReference type="SMART" id="SM00731"/>
    </source>
</evidence>
<gene>
    <name evidence="2" type="ORF">DM868_08635</name>
</gene>
<sequence>MPVALDYYRITPDATDAEFLAASKLYARAVVDDRDLSVSVSELEWEISKRAKRRAGAVKHRDGVPKTVSLTWGYFETHGWSGVAEIIRHELIHVHLLNTAGDGSHGAAFEALADQLDTRVTCDRFSDPKWWIVCEGCGHKFGRYRRSEVVKSPESYRCGECGGSLRVEAGPDNG</sequence>
<dbReference type="AlphaFoldDB" id="A0A4U5JB32"/>
<evidence type="ECO:0000313" key="2">
    <source>
        <dbReference type="EMBL" id="TKR25481.1"/>
    </source>
</evidence>
<comment type="caution">
    <text evidence="2">The sequence shown here is derived from an EMBL/GenBank/DDBJ whole genome shotgun (WGS) entry which is preliminary data.</text>
</comment>
<dbReference type="GO" id="GO:0006950">
    <property type="term" value="P:response to stress"/>
    <property type="evidence" value="ECO:0007669"/>
    <property type="project" value="UniProtKB-ARBA"/>
</dbReference>
<protein>
    <submittedName>
        <fullName evidence="2">SprT domain-containing protein</fullName>
    </submittedName>
</protein>
<dbReference type="Pfam" id="PF10263">
    <property type="entry name" value="SprT-like"/>
    <property type="match status" value="1"/>
</dbReference>
<dbReference type="OrthoDB" id="350006at2157"/>